<keyword evidence="3" id="KW-1185">Reference proteome</keyword>
<comment type="caution">
    <text evidence="2">The sequence shown here is derived from an EMBL/GenBank/DDBJ whole genome shotgun (WGS) entry which is preliminary data.</text>
</comment>
<dbReference type="InterPro" id="IPR015424">
    <property type="entry name" value="PyrdxlP-dep_Trfase"/>
</dbReference>
<dbReference type="Pfam" id="PF00266">
    <property type="entry name" value="Aminotran_5"/>
    <property type="match status" value="1"/>
</dbReference>
<dbReference type="SUPFAM" id="SSF53383">
    <property type="entry name" value="PLP-dependent transferases"/>
    <property type="match status" value="1"/>
</dbReference>
<protein>
    <submittedName>
        <fullName evidence="2">Cysteine desulfurase-like protein</fullName>
    </submittedName>
</protein>
<accession>A0A7Z0WPA8</accession>
<dbReference type="AlphaFoldDB" id="A0A7Z0WPA8"/>
<dbReference type="RefSeq" id="WP_075132776.1">
    <property type="nucleotide sequence ID" value="NZ_MSIF01000004.1"/>
</dbReference>
<evidence type="ECO:0000259" key="1">
    <source>
        <dbReference type="Pfam" id="PF00266"/>
    </source>
</evidence>
<dbReference type="InterPro" id="IPR015421">
    <property type="entry name" value="PyrdxlP-dep_Trfase_major"/>
</dbReference>
<dbReference type="NCBIfam" id="TIGR01976">
    <property type="entry name" value="am_tr_V_VC1184"/>
    <property type="match status" value="1"/>
</dbReference>
<reference evidence="2 3" key="1">
    <citation type="submission" date="2016-12" db="EMBL/GenBank/DDBJ databases">
        <title>The draft genome sequence of Actinophytocola xinjiangensis.</title>
        <authorList>
            <person name="Wang W."/>
            <person name="Yuan L."/>
        </authorList>
    </citation>
    <scope>NUCLEOTIDE SEQUENCE [LARGE SCALE GENOMIC DNA]</scope>
    <source>
        <strain evidence="2 3">CGMCC 4.4663</strain>
    </source>
</reference>
<proteinExistence type="predicted"/>
<dbReference type="EMBL" id="MSIF01000004">
    <property type="protein sequence ID" value="OLF11541.1"/>
    <property type="molecule type" value="Genomic_DNA"/>
</dbReference>
<gene>
    <name evidence="2" type="ORF">BLA60_11325</name>
</gene>
<feature type="domain" description="Aminotransferase class V" evidence="1">
    <location>
        <begin position="22"/>
        <end position="391"/>
    </location>
</feature>
<sequence length="402" mass="41911">MSYDVSEVRAQFPALAEGAAHFDGPGGSQSPVAVADAVAGVLRSAVANRGSVTRAEQRADEIVLAARQATADLVGGVPGGVVLGRSMTQLTYDLARALAKNWGPGDEVLVTRLDHDANIRPWVHAATAAGASVHWAGFDRDSGVLSVEDVAAAITPRTRLVAVTAASNLLGSRPDVARIAAAARSVGALTYVDGVHLTAHDLVSVTELGADFYVCSPYKFLGPHLGLLHADPELLAHLHPDKLLPATDDVPERFELGTLPYESLAGTTAAIDFLAGLVPGAGTRRERLTVSLAALAEHEAGLLAQLDAGLAEIPGVRRLGDPDRVRTPTTLFTVDGVAPAQVHRELAEQNVNAPAGSFYALECARWLGLGPEGAVRAGIAPYTDESDVERLVKGVTGIATRR</sequence>
<dbReference type="InterPro" id="IPR015422">
    <property type="entry name" value="PyrdxlP-dep_Trfase_small"/>
</dbReference>
<dbReference type="Proteomes" id="UP000185696">
    <property type="component" value="Unassembled WGS sequence"/>
</dbReference>
<evidence type="ECO:0000313" key="2">
    <source>
        <dbReference type="EMBL" id="OLF11541.1"/>
    </source>
</evidence>
<dbReference type="InterPro" id="IPR000192">
    <property type="entry name" value="Aminotrans_V_dom"/>
</dbReference>
<dbReference type="PANTHER" id="PTHR43586">
    <property type="entry name" value="CYSTEINE DESULFURASE"/>
    <property type="match status" value="1"/>
</dbReference>
<evidence type="ECO:0000313" key="3">
    <source>
        <dbReference type="Proteomes" id="UP000185696"/>
    </source>
</evidence>
<dbReference type="OrthoDB" id="7592443at2"/>
<dbReference type="Gene3D" id="3.40.640.10">
    <property type="entry name" value="Type I PLP-dependent aspartate aminotransferase-like (Major domain)"/>
    <property type="match status" value="1"/>
</dbReference>
<dbReference type="PANTHER" id="PTHR43586:SF21">
    <property type="entry name" value="PYRIDOXAL PHOSPHATE (PLP)-DEPENDENT ASPARTATE AMINOTRANSFERASE SUPERFAMILY"/>
    <property type="match status" value="1"/>
</dbReference>
<dbReference type="InterPro" id="IPR011340">
    <property type="entry name" value="Cys_dSase-rel"/>
</dbReference>
<name>A0A7Z0WPA8_9PSEU</name>
<dbReference type="Gene3D" id="3.90.1150.10">
    <property type="entry name" value="Aspartate Aminotransferase, domain 1"/>
    <property type="match status" value="1"/>
</dbReference>
<organism evidence="2 3">
    <name type="scientific">Actinophytocola xinjiangensis</name>
    <dbReference type="NCBI Taxonomy" id="485602"/>
    <lineage>
        <taxon>Bacteria</taxon>
        <taxon>Bacillati</taxon>
        <taxon>Actinomycetota</taxon>
        <taxon>Actinomycetes</taxon>
        <taxon>Pseudonocardiales</taxon>
        <taxon>Pseudonocardiaceae</taxon>
    </lineage>
</organism>